<comment type="catalytic activity">
    <reaction evidence="13">
        <text>L-threonyl-[protein] + ATP = O-phospho-L-threonyl-[protein] + ADP + H(+)</text>
        <dbReference type="Rhea" id="RHEA:46608"/>
        <dbReference type="Rhea" id="RHEA-COMP:11060"/>
        <dbReference type="Rhea" id="RHEA-COMP:11605"/>
        <dbReference type="ChEBI" id="CHEBI:15378"/>
        <dbReference type="ChEBI" id="CHEBI:30013"/>
        <dbReference type="ChEBI" id="CHEBI:30616"/>
        <dbReference type="ChEBI" id="CHEBI:61977"/>
        <dbReference type="ChEBI" id="CHEBI:456216"/>
        <dbReference type="EC" id="2.7.11.1"/>
    </reaction>
</comment>
<evidence type="ECO:0000259" key="16">
    <source>
        <dbReference type="PROSITE" id="PS50011"/>
    </source>
</evidence>
<evidence type="ECO:0000256" key="11">
    <source>
        <dbReference type="ARBA" id="ARBA00023136"/>
    </source>
</evidence>
<evidence type="ECO:0000256" key="2">
    <source>
        <dbReference type="ARBA" id="ARBA00012513"/>
    </source>
</evidence>
<dbReference type="EC" id="2.7.11.1" evidence="2"/>
<proteinExistence type="predicted"/>
<keyword evidence="10" id="KW-1133">Transmembrane helix</keyword>
<dbReference type="Proteomes" id="UP001141552">
    <property type="component" value="Unassembled WGS sequence"/>
</dbReference>
<evidence type="ECO:0000256" key="5">
    <source>
        <dbReference type="ARBA" id="ARBA00022692"/>
    </source>
</evidence>
<keyword evidence="18" id="KW-1185">Reference proteome</keyword>
<dbReference type="InterPro" id="IPR000719">
    <property type="entry name" value="Prot_kinase_dom"/>
</dbReference>
<evidence type="ECO:0000256" key="3">
    <source>
        <dbReference type="ARBA" id="ARBA00022527"/>
    </source>
</evidence>
<keyword evidence="6" id="KW-0732">Signal</keyword>
<feature type="binding site" evidence="15">
    <location>
        <position position="363"/>
    </location>
    <ligand>
        <name>ATP</name>
        <dbReference type="ChEBI" id="CHEBI:30616"/>
    </ligand>
</feature>
<reference evidence="17" key="2">
    <citation type="journal article" date="2023" name="Plants (Basel)">
        <title>Annotation of the Turnera subulata (Passifloraceae) Draft Genome Reveals the S-Locus Evolved after the Divergence of Turneroideae from Passifloroideae in a Stepwise Manner.</title>
        <authorList>
            <person name="Henning P.M."/>
            <person name="Roalson E.H."/>
            <person name="Mir W."/>
            <person name="McCubbin A.G."/>
            <person name="Shore J.S."/>
        </authorList>
    </citation>
    <scope>NUCLEOTIDE SEQUENCE</scope>
    <source>
        <strain evidence="17">F60SS</strain>
    </source>
</reference>
<evidence type="ECO:0000256" key="14">
    <source>
        <dbReference type="ARBA" id="ARBA00048679"/>
    </source>
</evidence>
<dbReference type="InterPro" id="IPR032872">
    <property type="entry name" value="WAK_assoc_C"/>
</dbReference>
<evidence type="ECO:0000256" key="7">
    <source>
        <dbReference type="ARBA" id="ARBA00022741"/>
    </source>
</evidence>
<dbReference type="SUPFAM" id="SSF56112">
    <property type="entry name" value="Protein kinase-like (PK-like)"/>
    <property type="match status" value="1"/>
</dbReference>
<dbReference type="Gene3D" id="1.10.510.10">
    <property type="entry name" value="Transferase(Phosphotransferase) domain 1"/>
    <property type="match status" value="1"/>
</dbReference>
<dbReference type="Gene3D" id="3.30.200.20">
    <property type="entry name" value="Phosphorylase Kinase, domain 1"/>
    <property type="match status" value="1"/>
</dbReference>
<reference evidence="17" key="1">
    <citation type="submission" date="2022-02" db="EMBL/GenBank/DDBJ databases">
        <authorList>
            <person name="Henning P.M."/>
            <person name="McCubbin A.G."/>
            <person name="Shore J.S."/>
        </authorList>
    </citation>
    <scope>NUCLEOTIDE SEQUENCE</scope>
    <source>
        <strain evidence="17">F60SS</strain>
        <tissue evidence="17">Leaves</tissue>
    </source>
</reference>
<keyword evidence="4" id="KW-0808">Transferase</keyword>
<gene>
    <name evidence="17" type="ORF">Tsubulata_033674</name>
</gene>
<dbReference type="Pfam" id="PF13947">
    <property type="entry name" value="GUB_WAK_bind"/>
    <property type="match status" value="1"/>
</dbReference>
<dbReference type="PROSITE" id="PS00108">
    <property type="entry name" value="PROTEIN_KINASE_ST"/>
    <property type="match status" value="1"/>
</dbReference>
<dbReference type="InterPro" id="IPR025287">
    <property type="entry name" value="WAK_GUB"/>
</dbReference>
<dbReference type="OrthoDB" id="4062651at2759"/>
<evidence type="ECO:0000256" key="8">
    <source>
        <dbReference type="ARBA" id="ARBA00022777"/>
    </source>
</evidence>
<dbReference type="GO" id="GO:0016020">
    <property type="term" value="C:membrane"/>
    <property type="evidence" value="ECO:0007669"/>
    <property type="project" value="UniProtKB-SubCell"/>
</dbReference>
<evidence type="ECO:0000256" key="15">
    <source>
        <dbReference type="PROSITE-ProRule" id="PRU10141"/>
    </source>
</evidence>
<protein>
    <recommendedName>
        <fullName evidence="2">non-specific serine/threonine protein kinase</fullName>
        <ecNumber evidence="2">2.7.11.1</ecNumber>
    </recommendedName>
</protein>
<comment type="caution">
    <text evidence="17">The sequence shown here is derived from an EMBL/GenBank/DDBJ whole genome shotgun (WGS) entry which is preliminary data.</text>
</comment>
<dbReference type="PROSITE" id="PS00107">
    <property type="entry name" value="PROTEIN_KINASE_ATP"/>
    <property type="match status" value="1"/>
</dbReference>
<keyword evidence="8" id="KW-0418">Kinase</keyword>
<evidence type="ECO:0000256" key="6">
    <source>
        <dbReference type="ARBA" id="ARBA00022729"/>
    </source>
</evidence>
<evidence type="ECO:0000256" key="13">
    <source>
        <dbReference type="ARBA" id="ARBA00047899"/>
    </source>
</evidence>
<dbReference type="GO" id="GO:0004674">
    <property type="term" value="F:protein serine/threonine kinase activity"/>
    <property type="evidence" value="ECO:0007669"/>
    <property type="project" value="UniProtKB-KW"/>
</dbReference>
<comment type="subcellular location">
    <subcellularLocation>
        <location evidence="1">Membrane</location>
        <topology evidence="1">Single-pass type I membrane protein</topology>
    </subcellularLocation>
</comment>
<accession>A0A9Q0G0V7</accession>
<dbReference type="AlphaFoldDB" id="A0A9Q0G0V7"/>
<evidence type="ECO:0000256" key="1">
    <source>
        <dbReference type="ARBA" id="ARBA00004479"/>
    </source>
</evidence>
<name>A0A9Q0G0V7_9ROSI</name>
<keyword evidence="7 15" id="KW-0547">Nucleotide-binding</keyword>
<evidence type="ECO:0000256" key="4">
    <source>
        <dbReference type="ARBA" id="ARBA00022679"/>
    </source>
</evidence>
<feature type="domain" description="Protein kinase" evidence="16">
    <location>
        <begin position="335"/>
        <end position="616"/>
    </location>
</feature>
<dbReference type="PROSITE" id="PS50011">
    <property type="entry name" value="PROTEIN_KINASE_DOM"/>
    <property type="match status" value="1"/>
</dbReference>
<dbReference type="InterPro" id="IPR045874">
    <property type="entry name" value="LRK10/LRL21-25-like"/>
</dbReference>
<dbReference type="FunFam" id="1.10.510.10:FF:000590">
    <property type="entry name" value="PR5-like receptor kinase"/>
    <property type="match status" value="1"/>
</dbReference>
<dbReference type="PANTHER" id="PTHR27009">
    <property type="entry name" value="RUST RESISTANCE KINASE LR10-RELATED"/>
    <property type="match status" value="1"/>
</dbReference>
<dbReference type="GO" id="GO:0030247">
    <property type="term" value="F:polysaccharide binding"/>
    <property type="evidence" value="ECO:0007669"/>
    <property type="project" value="InterPro"/>
</dbReference>
<evidence type="ECO:0000256" key="9">
    <source>
        <dbReference type="ARBA" id="ARBA00022840"/>
    </source>
</evidence>
<dbReference type="GO" id="GO:0005524">
    <property type="term" value="F:ATP binding"/>
    <property type="evidence" value="ECO:0007669"/>
    <property type="project" value="UniProtKB-UniRule"/>
</dbReference>
<dbReference type="SMART" id="SM00220">
    <property type="entry name" value="S_TKc"/>
    <property type="match status" value="1"/>
</dbReference>
<dbReference type="InterPro" id="IPR017441">
    <property type="entry name" value="Protein_kinase_ATP_BS"/>
</dbReference>
<evidence type="ECO:0000313" key="18">
    <source>
        <dbReference type="Proteomes" id="UP001141552"/>
    </source>
</evidence>
<dbReference type="InterPro" id="IPR011009">
    <property type="entry name" value="Kinase-like_dom_sf"/>
</dbReference>
<dbReference type="FunFam" id="3.30.200.20:FF:000178">
    <property type="entry name" value="serine/threonine-protein kinase PBS1-like"/>
    <property type="match status" value="1"/>
</dbReference>
<keyword evidence="11" id="KW-0472">Membrane</keyword>
<comment type="catalytic activity">
    <reaction evidence="14">
        <text>L-seryl-[protein] + ATP = O-phospho-L-seryl-[protein] + ADP + H(+)</text>
        <dbReference type="Rhea" id="RHEA:17989"/>
        <dbReference type="Rhea" id="RHEA-COMP:9863"/>
        <dbReference type="Rhea" id="RHEA-COMP:11604"/>
        <dbReference type="ChEBI" id="CHEBI:15378"/>
        <dbReference type="ChEBI" id="CHEBI:29999"/>
        <dbReference type="ChEBI" id="CHEBI:30616"/>
        <dbReference type="ChEBI" id="CHEBI:83421"/>
        <dbReference type="ChEBI" id="CHEBI:456216"/>
        <dbReference type="EC" id="2.7.11.1"/>
    </reaction>
</comment>
<keyword evidence="9 15" id="KW-0067">ATP-binding</keyword>
<evidence type="ECO:0000256" key="12">
    <source>
        <dbReference type="ARBA" id="ARBA00023180"/>
    </source>
</evidence>
<keyword evidence="3" id="KW-0723">Serine/threonine-protein kinase</keyword>
<dbReference type="EMBL" id="JAKUCV010002760">
    <property type="protein sequence ID" value="KAJ4841504.1"/>
    <property type="molecule type" value="Genomic_DNA"/>
</dbReference>
<evidence type="ECO:0000313" key="17">
    <source>
        <dbReference type="EMBL" id="KAJ4841504.1"/>
    </source>
</evidence>
<dbReference type="InterPro" id="IPR008271">
    <property type="entry name" value="Ser/Thr_kinase_AS"/>
</dbReference>
<dbReference type="Pfam" id="PF00069">
    <property type="entry name" value="Pkinase"/>
    <property type="match status" value="1"/>
</dbReference>
<keyword evidence="12" id="KW-0325">Glycoprotein</keyword>
<keyword evidence="5" id="KW-0812">Transmembrane</keyword>
<sequence length="643" mass="70968">MNIFLVQIFLSSPHTIAITILTFVATVGYCKGLDDHQVQGNYSSECSSSFDCGLVGNLSYPFWSGNRHKYCGHPAFNLVCQEGQYPSIGGREQFRLLGVDPNRKVMTLELINPWQYVCPPNPENKTLNATFLSFTDSNLHTLSLFYNCTLGSYVPPDPFRIRGCRGWGTSYFAVERLPTGDGPYSPECVVTIRIPVPGEVAAELQDGGMEALQRVFEGGINMSYFNGGDPKICQACVSSGGFCGTTTDASGFVCFCPGKSTPDVCIGRAAVVAGITGILFSIFTYHVCWRTASIRTIFVTGKLATNNQDLEAFIRSHGPLAIKRYSFSDVKKMTNSFKDKLGQGGYGSVYRGKLLDGRLVAVKVLNATKGNGEEFINEVASISRTSHVNIVTLVGFCLDACNRFLIYDFMPNGSLEKFTNRENPVMESSGQLGWEKMHQIAVGIARGLEYLHRGCNTRIVHFDIKPHNILLDEDFCPKISDFGLARLCQRKESIMSMQEARGTIGYIAPEVFTRHFGGVSHKSDVYSYGMMILEMVGATENDGTMAEATSEYFPTWIYRRLELGKEHELQGVATIEEVEIVRKMTMVGLWCIQTIPSDRPSISKVIEMLEGPLETLKIPPQPFPSSPAKFAAYSSNASDSLTL</sequence>
<evidence type="ECO:0000256" key="10">
    <source>
        <dbReference type="ARBA" id="ARBA00022989"/>
    </source>
</evidence>
<organism evidence="17 18">
    <name type="scientific">Turnera subulata</name>
    <dbReference type="NCBI Taxonomy" id="218843"/>
    <lineage>
        <taxon>Eukaryota</taxon>
        <taxon>Viridiplantae</taxon>
        <taxon>Streptophyta</taxon>
        <taxon>Embryophyta</taxon>
        <taxon>Tracheophyta</taxon>
        <taxon>Spermatophyta</taxon>
        <taxon>Magnoliopsida</taxon>
        <taxon>eudicotyledons</taxon>
        <taxon>Gunneridae</taxon>
        <taxon>Pentapetalae</taxon>
        <taxon>rosids</taxon>
        <taxon>fabids</taxon>
        <taxon>Malpighiales</taxon>
        <taxon>Passifloraceae</taxon>
        <taxon>Turnera</taxon>
    </lineage>
</organism>
<dbReference type="Pfam" id="PF14380">
    <property type="entry name" value="WAK_assoc"/>
    <property type="match status" value="1"/>
</dbReference>